<evidence type="ECO:0000313" key="1">
    <source>
        <dbReference type="EMBL" id="KAF7678559.1"/>
    </source>
</evidence>
<dbReference type="RefSeq" id="XP_038788694.1">
    <property type="nucleotide sequence ID" value="XM_038928987.1"/>
</dbReference>
<sequence length="113" mass="12152">MTRAPRRSTKINRLGPVAVAVNDAHTIPNRPPILSCSYHHSILQLKATLNTLANMDPMDRFLAAPSSHHPVAFTETLVVGTAVSDGCTCVSNSPSILGPLSRRTIMEDDTFAS</sequence>
<dbReference type="EMBL" id="JAAABM010000004">
    <property type="protein sequence ID" value="KAF7678559.1"/>
    <property type="molecule type" value="Genomic_DNA"/>
</dbReference>
<evidence type="ECO:0000313" key="2">
    <source>
        <dbReference type="Proteomes" id="UP000596902"/>
    </source>
</evidence>
<accession>A0A8H7B6T7</accession>
<name>A0A8H7B6T7_9PLEO</name>
<proteinExistence type="predicted"/>
<reference evidence="1" key="1">
    <citation type="submission" date="2020-01" db="EMBL/GenBank/DDBJ databases">
        <authorList>
            <person name="Feng Z.H.Z."/>
        </authorList>
    </citation>
    <scope>NUCLEOTIDE SEQUENCE</scope>
    <source>
        <strain evidence="1">CBS107.38</strain>
    </source>
</reference>
<organism evidence="1 2">
    <name type="scientific">Alternaria burnsii</name>
    <dbReference type="NCBI Taxonomy" id="1187904"/>
    <lineage>
        <taxon>Eukaryota</taxon>
        <taxon>Fungi</taxon>
        <taxon>Dikarya</taxon>
        <taxon>Ascomycota</taxon>
        <taxon>Pezizomycotina</taxon>
        <taxon>Dothideomycetes</taxon>
        <taxon>Pleosporomycetidae</taxon>
        <taxon>Pleosporales</taxon>
        <taxon>Pleosporineae</taxon>
        <taxon>Pleosporaceae</taxon>
        <taxon>Alternaria</taxon>
        <taxon>Alternaria sect. Alternaria</taxon>
    </lineage>
</organism>
<reference evidence="1" key="2">
    <citation type="submission" date="2020-08" db="EMBL/GenBank/DDBJ databases">
        <title>Draft Genome Sequence of Cumin Blight Pathogen Alternaria burnsii.</title>
        <authorList>
            <person name="Feng Z."/>
        </authorList>
    </citation>
    <scope>NUCLEOTIDE SEQUENCE</scope>
    <source>
        <strain evidence="1">CBS107.38</strain>
    </source>
</reference>
<dbReference type="AlphaFoldDB" id="A0A8H7B6T7"/>
<dbReference type="Proteomes" id="UP000596902">
    <property type="component" value="Unassembled WGS sequence"/>
</dbReference>
<dbReference type="GeneID" id="62202165"/>
<dbReference type="OrthoDB" id="3797219at2759"/>
<keyword evidence="2" id="KW-1185">Reference proteome</keyword>
<gene>
    <name evidence="1" type="ORF">GT037_003940</name>
</gene>
<protein>
    <submittedName>
        <fullName evidence="1">Uncharacterized protein</fullName>
    </submittedName>
</protein>
<comment type="caution">
    <text evidence="1">The sequence shown here is derived from an EMBL/GenBank/DDBJ whole genome shotgun (WGS) entry which is preliminary data.</text>
</comment>